<comment type="caution">
    <text evidence="1">The sequence shown here is derived from an EMBL/GenBank/DDBJ whole genome shotgun (WGS) entry which is preliminary data.</text>
</comment>
<dbReference type="AlphaFoldDB" id="A0A3E1NJ30"/>
<reference evidence="1 2" key="1">
    <citation type="submission" date="2018-08" db="EMBL/GenBank/DDBJ databases">
        <title>Chitinophagaceae sp. K23C18032701, a novel bacterium isolated from forest soil.</title>
        <authorList>
            <person name="Wang C."/>
        </authorList>
    </citation>
    <scope>NUCLEOTIDE SEQUENCE [LARGE SCALE GENOMIC DNA]</scope>
    <source>
        <strain evidence="1 2">K23C18032701</strain>
    </source>
</reference>
<dbReference type="RefSeq" id="WP_116847186.1">
    <property type="nucleotide sequence ID" value="NZ_QTJU01000003.1"/>
</dbReference>
<protein>
    <submittedName>
        <fullName evidence="1">Uncharacterized protein</fullName>
    </submittedName>
</protein>
<keyword evidence="2" id="KW-1185">Reference proteome</keyword>
<evidence type="ECO:0000313" key="2">
    <source>
        <dbReference type="Proteomes" id="UP000261284"/>
    </source>
</evidence>
<organism evidence="1 2">
    <name type="scientific">Deminuibacter soli</name>
    <dbReference type="NCBI Taxonomy" id="2291815"/>
    <lineage>
        <taxon>Bacteria</taxon>
        <taxon>Pseudomonadati</taxon>
        <taxon>Bacteroidota</taxon>
        <taxon>Chitinophagia</taxon>
        <taxon>Chitinophagales</taxon>
        <taxon>Chitinophagaceae</taxon>
        <taxon>Deminuibacter</taxon>
    </lineage>
</organism>
<proteinExistence type="predicted"/>
<gene>
    <name evidence="1" type="ORF">DXN05_10350</name>
</gene>
<name>A0A3E1NJ30_9BACT</name>
<dbReference type="EMBL" id="QTJU01000003">
    <property type="protein sequence ID" value="RFM27939.1"/>
    <property type="molecule type" value="Genomic_DNA"/>
</dbReference>
<evidence type="ECO:0000313" key="1">
    <source>
        <dbReference type="EMBL" id="RFM27939.1"/>
    </source>
</evidence>
<dbReference type="Proteomes" id="UP000261284">
    <property type="component" value="Unassembled WGS sequence"/>
</dbReference>
<sequence length="127" mass="13874">MTWGSGLLKQLTCHPDNTYLLKERARISAEYAKLDHEHGQVDFPINPILDFVLGSRTHGVYYVSADGYVMKDRTIPMGGTAPVDFAFPEGSAASTFKSFTAAEAGLLISTEEGMQSLDAIEGIKKLF</sequence>
<accession>A0A3E1NJ30</accession>